<keyword evidence="12" id="KW-1185">Reference proteome</keyword>
<dbReference type="Gene3D" id="3.30.160.60">
    <property type="entry name" value="Classic Zinc Finger"/>
    <property type="match status" value="6"/>
</dbReference>
<dbReference type="GO" id="GO:0005634">
    <property type="term" value="C:nucleus"/>
    <property type="evidence" value="ECO:0007669"/>
    <property type="project" value="UniProtKB-SubCell"/>
</dbReference>
<evidence type="ECO:0000313" key="11">
    <source>
        <dbReference type="EMBL" id="KAK7098762.1"/>
    </source>
</evidence>
<keyword evidence="2" id="KW-0479">Metal-binding</keyword>
<sequence length="643" mass="72887">MEFNVDRAWKKGRRIVDVFHLANQMDCTQCKGLLDLRRTRRETRVGLASVLDILCSCGNVNRVHTDRRFKTKNRDDAYVVNTLISSRKYLQMMKMAPADLQHFLDMFCIPVTLPINAVTNSSTPSPAAASVTPSDGSGKKPVTPGGIRSGVSSSDPRHHSNQSQMSLSLSERAENIVASNERTVSQRGERMLNTPELTVTSQSKTSNDLPEQYFQLHLELDENDCFWNDSDSEYATELGQNAQNVQVDQHEEKPVKSLQTLAFKSSVRRGGKERDSHPVLKHKSEDNHGNSDMTTSVGDMMTSDTNVTVSDVSVSFGASDVPVSVGVRGKTTPAQLAFRKMYKKSSKWQKYKMARAWMGSQPSDMPVEEMIQTFPVAAAKDEPGGSQSTSCNDSTPKKRFQCRACNKRFKSELEAYAHVTCHTGSPYLRCFRCGKEFNGIRRQCNVAVLEGHLNQHDDVRPYVCELCANTFQSARQHSQHMKEVHNYRGGAPVPLDSSLSCQQCSFRATSRSKLTAHRKVHTTKRQRICDICGMTLSNRASLRTHKNRRHDKRADEYPVACPLCEKRFRVKEDLSRHLRWHKEGDVREYKCRFCPKAFLRKNHLDRHEMIHTGEKPFKCQLCEAAFVQKPSLDWHMKKHGAVK</sequence>
<dbReference type="GO" id="GO:0005694">
    <property type="term" value="C:chromosome"/>
    <property type="evidence" value="ECO:0007669"/>
    <property type="project" value="UniProtKB-ARBA"/>
</dbReference>
<evidence type="ECO:0000256" key="2">
    <source>
        <dbReference type="ARBA" id="ARBA00022723"/>
    </source>
</evidence>
<evidence type="ECO:0000256" key="6">
    <source>
        <dbReference type="ARBA" id="ARBA00023125"/>
    </source>
</evidence>
<dbReference type="SMART" id="SM00355">
    <property type="entry name" value="ZnF_C2H2"/>
    <property type="match status" value="7"/>
</dbReference>
<dbReference type="InterPro" id="IPR013087">
    <property type="entry name" value="Znf_C2H2_type"/>
</dbReference>
<keyword evidence="3" id="KW-0677">Repeat</keyword>
<evidence type="ECO:0000256" key="7">
    <source>
        <dbReference type="ARBA" id="ARBA00023242"/>
    </source>
</evidence>
<evidence type="ECO:0000256" key="1">
    <source>
        <dbReference type="ARBA" id="ARBA00004123"/>
    </source>
</evidence>
<dbReference type="FunFam" id="3.30.160.60:FF:001732">
    <property type="entry name" value="Zgc:162936"/>
    <property type="match status" value="1"/>
</dbReference>
<keyword evidence="7" id="KW-0539">Nucleus</keyword>
<dbReference type="PANTHER" id="PTHR24379">
    <property type="entry name" value="KRAB AND ZINC FINGER DOMAIN-CONTAINING"/>
    <property type="match status" value="1"/>
</dbReference>
<dbReference type="SUPFAM" id="SSF57667">
    <property type="entry name" value="beta-beta-alpha zinc fingers"/>
    <property type="match status" value="5"/>
</dbReference>
<feature type="domain" description="C2H2-type" evidence="10">
    <location>
        <begin position="462"/>
        <end position="485"/>
    </location>
</feature>
<dbReference type="PROSITE" id="PS50157">
    <property type="entry name" value="ZINC_FINGER_C2H2_2"/>
    <property type="match status" value="6"/>
</dbReference>
<dbReference type="GO" id="GO:0008270">
    <property type="term" value="F:zinc ion binding"/>
    <property type="evidence" value="ECO:0007669"/>
    <property type="project" value="UniProtKB-KW"/>
</dbReference>
<keyword evidence="4 8" id="KW-0863">Zinc-finger</keyword>
<dbReference type="EMBL" id="JBAMIC010000012">
    <property type="protein sequence ID" value="KAK7098762.1"/>
    <property type="molecule type" value="Genomic_DNA"/>
</dbReference>
<keyword evidence="6" id="KW-0238">DNA-binding</keyword>
<dbReference type="InterPro" id="IPR036236">
    <property type="entry name" value="Znf_C2H2_sf"/>
</dbReference>
<dbReference type="Pfam" id="PF00096">
    <property type="entry name" value="zf-C2H2"/>
    <property type="match status" value="2"/>
</dbReference>
<dbReference type="PANTHER" id="PTHR24379:SF121">
    <property type="entry name" value="C2H2-TYPE DOMAIN-CONTAINING PROTEIN"/>
    <property type="match status" value="1"/>
</dbReference>
<feature type="compositionally biased region" description="Polar residues" evidence="9">
    <location>
        <begin position="177"/>
        <end position="186"/>
    </location>
</feature>
<reference evidence="11 12" key="1">
    <citation type="submission" date="2024-02" db="EMBL/GenBank/DDBJ databases">
        <title>Chromosome-scale genome assembly of the rough periwinkle Littorina saxatilis.</title>
        <authorList>
            <person name="De Jode A."/>
            <person name="Faria R."/>
            <person name="Formenti G."/>
            <person name="Sims Y."/>
            <person name="Smith T.P."/>
            <person name="Tracey A."/>
            <person name="Wood J.M.D."/>
            <person name="Zagrodzka Z.B."/>
            <person name="Johannesson K."/>
            <person name="Butlin R.K."/>
            <person name="Leder E.H."/>
        </authorList>
    </citation>
    <scope>NUCLEOTIDE SEQUENCE [LARGE SCALE GENOMIC DNA]</scope>
    <source>
        <strain evidence="11">Snail1</strain>
        <tissue evidence="11">Muscle</tissue>
    </source>
</reference>
<evidence type="ECO:0000259" key="10">
    <source>
        <dbReference type="PROSITE" id="PS50157"/>
    </source>
</evidence>
<feature type="compositionally biased region" description="Basic and acidic residues" evidence="9">
    <location>
        <begin position="270"/>
        <end position="289"/>
    </location>
</feature>
<feature type="domain" description="C2H2-type" evidence="10">
    <location>
        <begin position="400"/>
        <end position="427"/>
    </location>
</feature>
<comment type="subcellular location">
    <subcellularLocation>
        <location evidence="1">Nucleus</location>
    </subcellularLocation>
</comment>
<name>A0AAN9G8E1_9CAEN</name>
<evidence type="ECO:0000256" key="3">
    <source>
        <dbReference type="ARBA" id="ARBA00022737"/>
    </source>
</evidence>
<evidence type="ECO:0000256" key="5">
    <source>
        <dbReference type="ARBA" id="ARBA00022833"/>
    </source>
</evidence>
<accession>A0AAN9G8E1</accession>
<dbReference type="PROSITE" id="PS00028">
    <property type="entry name" value="ZINC_FINGER_C2H2_1"/>
    <property type="match status" value="6"/>
</dbReference>
<protein>
    <recommendedName>
        <fullName evidence="10">C2H2-type domain-containing protein</fullName>
    </recommendedName>
</protein>
<comment type="caution">
    <text evidence="11">The sequence shown here is derived from an EMBL/GenBank/DDBJ whole genome shotgun (WGS) entry which is preliminary data.</text>
</comment>
<organism evidence="11 12">
    <name type="scientific">Littorina saxatilis</name>
    <dbReference type="NCBI Taxonomy" id="31220"/>
    <lineage>
        <taxon>Eukaryota</taxon>
        <taxon>Metazoa</taxon>
        <taxon>Spiralia</taxon>
        <taxon>Lophotrochozoa</taxon>
        <taxon>Mollusca</taxon>
        <taxon>Gastropoda</taxon>
        <taxon>Caenogastropoda</taxon>
        <taxon>Littorinimorpha</taxon>
        <taxon>Littorinoidea</taxon>
        <taxon>Littorinidae</taxon>
        <taxon>Littorina</taxon>
    </lineage>
</organism>
<evidence type="ECO:0000256" key="8">
    <source>
        <dbReference type="PROSITE-ProRule" id="PRU00042"/>
    </source>
</evidence>
<keyword evidence="5" id="KW-0862">Zinc</keyword>
<dbReference type="GO" id="GO:0045893">
    <property type="term" value="P:positive regulation of DNA-templated transcription"/>
    <property type="evidence" value="ECO:0007669"/>
    <property type="project" value="UniProtKB-ARBA"/>
</dbReference>
<evidence type="ECO:0000256" key="4">
    <source>
        <dbReference type="ARBA" id="ARBA00022771"/>
    </source>
</evidence>
<dbReference type="AlphaFoldDB" id="A0AAN9G8E1"/>
<dbReference type="Proteomes" id="UP001374579">
    <property type="component" value="Unassembled WGS sequence"/>
</dbReference>
<proteinExistence type="predicted"/>
<feature type="compositionally biased region" description="Polar residues" evidence="9">
    <location>
        <begin position="195"/>
        <end position="206"/>
    </location>
</feature>
<feature type="region of interest" description="Disordered" evidence="9">
    <location>
        <begin position="266"/>
        <end position="302"/>
    </location>
</feature>
<feature type="domain" description="C2H2-type" evidence="10">
    <location>
        <begin position="559"/>
        <end position="581"/>
    </location>
</feature>
<evidence type="ECO:0000313" key="12">
    <source>
        <dbReference type="Proteomes" id="UP001374579"/>
    </source>
</evidence>
<dbReference type="GO" id="GO:0043565">
    <property type="term" value="F:sequence-specific DNA binding"/>
    <property type="evidence" value="ECO:0007669"/>
    <property type="project" value="UniProtKB-ARBA"/>
</dbReference>
<evidence type="ECO:0000256" key="9">
    <source>
        <dbReference type="SAM" id="MobiDB-lite"/>
    </source>
</evidence>
<gene>
    <name evidence="11" type="ORF">V1264_002998</name>
</gene>
<feature type="domain" description="C2H2-type" evidence="10">
    <location>
        <begin position="589"/>
        <end position="616"/>
    </location>
</feature>
<feature type="domain" description="C2H2-type" evidence="10">
    <location>
        <begin position="617"/>
        <end position="643"/>
    </location>
</feature>
<feature type="region of interest" description="Disordered" evidence="9">
    <location>
        <begin position="121"/>
        <end position="206"/>
    </location>
</feature>
<feature type="domain" description="C2H2-type" evidence="10">
    <location>
        <begin position="499"/>
        <end position="526"/>
    </location>
</feature>
<feature type="compositionally biased region" description="Low complexity" evidence="9">
    <location>
        <begin position="121"/>
        <end position="134"/>
    </location>
</feature>
<dbReference type="FunFam" id="3.30.160.60:FF:000045">
    <property type="entry name" value="ZFP69 zinc finger protein B"/>
    <property type="match status" value="1"/>
</dbReference>